<evidence type="ECO:0000256" key="5">
    <source>
        <dbReference type="ARBA" id="ARBA00023136"/>
    </source>
</evidence>
<comment type="similarity">
    <text evidence="2">Belongs to the L6 tetraspanin family.</text>
</comment>
<keyword evidence="4 6" id="KW-1133">Transmembrane helix</keyword>
<name>A0A803VC03_FICAL</name>
<dbReference type="GO" id="GO:0016020">
    <property type="term" value="C:membrane"/>
    <property type="evidence" value="ECO:0007669"/>
    <property type="project" value="UniProtKB-SubCell"/>
</dbReference>
<accession>A0A803VC03</accession>
<evidence type="ECO:0000313" key="7">
    <source>
        <dbReference type="Ensembl" id="ENSFALP00000020259.1"/>
    </source>
</evidence>
<evidence type="ECO:0000256" key="6">
    <source>
        <dbReference type="SAM" id="Phobius"/>
    </source>
</evidence>
<sequence>MCVGKCSRIVGPCLLVLGTLSMAASILLLFPGGESKYLLEGHISSHAKAVPGVWGGGVAVSTAGSPCFLRGWRGTEGCGWLPCVPQPWFCPCRCCWQRPTSQLWGGSATAAAPATT</sequence>
<proteinExistence type="inferred from homology"/>
<evidence type="ECO:0000256" key="1">
    <source>
        <dbReference type="ARBA" id="ARBA00004141"/>
    </source>
</evidence>
<keyword evidence="8" id="KW-1185">Reference proteome</keyword>
<evidence type="ECO:0000256" key="2">
    <source>
        <dbReference type="ARBA" id="ARBA00006193"/>
    </source>
</evidence>
<dbReference type="Proteomes" id="UP000016665">
    <property type="component" value="Chromosome 9"/>
</dbReference>
<evidence type="ECO:0000256" key="3">
    <source>
        <dbReference type="ARBA" id="ARBA00022692"/>
    </source>
</evidence>
<evidence type="ECO:0000256" key="4">
    <source>
        <dbReference type="ARBA" id="ARBA00022989"/>
    </source>
</evidence>
<reference evidence="7 8" key="1">
    <citation type="journal article" date="2012" name="Nature">
        <title>The genomic landscape of species divergence in Ficedula flycatchers.</title>
        <authorList>
            <person name="Ellegren H."/>
            <person name="Smeds L."/>
            <person name="Burri R."/>
            <person name="Olason P.I."/>
            <person name="Backstrom N."/>
            <person name="Kawakami T."/>
            <person name="Kunstner A."/>
            <person name="Makinen H."/>
            <person name="Nadachowska-Brzyska K."/>
            <person name="Qvarnstrom A."/>
            <person name="Uebbing S."/>
            <person name="Wolf J.B."/>
        </authorList>
    </citation>
    <scope>NUCLEOTIDE SEQUENCE [LARGE SCALE GENOMIC DNA]</scope>
</reference>
<dbReference type="Ensembl" id="ENSFALT00000030070.1">
    <property type="protein sequence ID" value="ENSFALP00000020259.1"/>
    <property type="gene ID" value="ENSFALG00000022967.1"/>
</dbReference>
<protein>
    <submittedName>
        <fullName evidence="7">Uncharacterized protein</fullName>
    </submittedName>
</protein>
<keyword evidence="3 6" id="KW-0812">Transmembrane</keyword>
<feature type="transmembrane region" description="Helical" evidence="6">
    <location>
        <begin position="9"/>
        <end position="30"/>
    </location>
</feature>
<dbReference type="PANTHER" id="PTHR14198">
    <property type="entry name" value="TRANSMEMBRANE 4 L6 FAMILY MEMBER 1-RELATED"/>
    <property type="match status" value="1"/>
</dbReference>
<organism evidence="7 8">
    <name type="scientific">Ficedula albicollis</name>
    <name type="common">Collared flycatcher</name>
    <name type="synonym">Muscicapa albicollis</name>
    <dbReference type="NCBI Taxonomy" id="59894"/>
    <lineage>
        <taxon>Eukaryota</taxon>
        <taxon>Metazoa</taxon>
        <taxon>Chordata</taxon>
        <taxon>Craniata</taxon>
        <taxon>Vertebrata</taxon>
        <taxon>Euteleostomi</taxon>
        <taxon>Archelosauria</taxon>
        <taxon>Archosauria</taxon>
        <taxon>Dinosauria</taxon>
        <taxon>Saurischia</taxon>
        <taxon>Theropoda</taxon>
        <taxon>Coelurosauria</taxon>
        <taxon>Aves</taxon>
        <taxon>Neognathae</taxon>
        <taxon>Neoaves</taxon>
        <taxon>Telluraves</taxon>
        <taxon>Australaves</taxon>
        <taxon>Passeriformes</taxon>
        <taxon>Muscicapidae</taxon>
        <taxon>Ficedula</taxon>
    </lineage>
</organism>
<evidence type="ECO:0000313" key="8">
    <source>
        <dbReference type="Proteomes" id="UP000016665"/>
    </source>
</evidence>
<dbReference type="PANTHER" id="PTHR14198:SF22">
    <property type="entry name" value="TRANSMEMBRANE 4 L6 FAMILY MEMBER 19"/>
    <property type="match status" value="1"/>
</dbReference>
<reference evidence="7" key="3">
    <citation type="submission" date="2025-09" db="UniProtKB">
        <authorList>
            <consortium name="Ensembl"/>
        </authorList>
    </citation>
    <scope>IDENTIFICATION</scope>
</reference>
<dbReference type="AlphaFoldDB" id="A0A803VC03"/>
<dbReference type="Pfam" id="PF05805">
    <property type="entry name" value="L6_membrane"/>
    <property type="match status" value="1"/>
</dbReference>
<dbReference type="InterPro" id="IPR008661">
    <property type="entry name" value="L6_membrane"/>
</dbReference>
<comment type="subcellular location">
    <subcellularLocation>
        <location evidence="1">Membrane</location>
        <topology evidence="1">Multi-pass membrane protein</topology>
    </subcellularLocation>
</comment>
<reference evidence="7" key="2">
    <citation type="submission" date="2025-08" db="UniProtKB">
        <authorList>
            <consortium name="Ensembl"/>
        </authorList>
    </citation>
    <scope>IDENTIFICATION</scope>
</reference>
<keyword evidence="5 6" id="KW-0472">Membrane</keyword>